<dbReference type="Proteomes" id="UP000198415">
    <property type="component" value="Unassembled WGS sequence"/>
</dbReference>
<dbReference type="OrthoDB" id="3395557at2"/>
<dbReference type="RefSeq" id="WP_089296705.1">
    <property type="nucleotide sequence ID" value="NZ_BOMU01000069.1"/>
</dbReference>
<proteinExistence type="predicted"/>
<evidence type="ECO:0000313" key="2">
    <source>
        <dbReference type="Proteomes" id="UP000198415"/>
    </source>
</evidence>
<evidence type="ECO:0000313" key="1">
    <source>
        <dbReference type="EMBL" id="SNS37966.1"/>
    </source>
</evidence>
<protein>
    <submittedName>
        <fullName evidence="1">Uncharacterized protein</fullName>
    </submittedName>
</protein>
<keyword evidence="2" id="KW-1185">Reference proteome</keyword>
<reference evidence="1 2" key="1">
    <citation type="submission" date="2017-06" db="EMBL/GenBank/DDBJ databases">
        <authorList>
            <person name="Kim H.J."/>
            <person name="Triplett B.A."/>
        </authorList>
    </citation>
    <scope>NUCLEOTIDE SEQUENCE [LARGE SCALE GENOMIC DNA]</scope>
    <source>
        <strain evidence="1 2">DSM 43151</strain>
    </source>
</reference>
<organism evidence="1 2">
    <name type="scientific">Actinoplanes regularis</name>
    <dbReference type="NCBI Taxonomy" id="52697"/>
    <lineage>
        <taxon>Bacteria</taxon>
        <taxon>Bacillati</taxon>
        <taxon>Actinomycetota</taxon>
        <taxon>Actinomycetes</taxon>
        <taxon>Micromonosporales</taxon>
        <taxon>Micromonosporaceae</taxon>
        <taxon>Actinoplanes</taxon>
    </lineage>
</organism>
<name>A0A239DZT4_9ACTN</name>
<accession>A0A239DZT4</accession>
<sequence length="265" mass="30085">MSLHCATRRYLIDRYDVLTRRYTERVHGDTNPEAKRIYPRYNLVADILDQVERLDPDNLPGMESLTGVLLRAAEVEQPSDSSAADDIEGRAVQDERERYRSIVRALPSCPDSRTSPLGYRRVLTTEESSAWRLPLRRRWGVEDGIWHPMLAGPVPTGVLVLTDAAVMHTEGAEVVRRALRGMGRQRVVELREYGADYLLDVEMFSPRYTGAEGLWTDAHEDWLAYASHEGTVAFGGALADAIEAHWPDLDRWRWHGWGHLGTVAH</sequence>
<dbReference type="EMBL" id="FZNR01000014">
    <property type="protein sequence ID" value="SNS37966.1"/>
    <property type="molecule type" value="Genomic_DNA"/>
</dbReference>
<gene>
    <name evidence="1" type="ORF">SAMN06264365_114188</name>
</gene>
<dbReference type="AlphaFoldDB" id="A0A239DZT4"/>